<dbReference type="GeneTree" id="ENSGT01050000244818"/>
<dbReference type="InterPro" id="IPR042566">
    <property type="entry name" value="L1_C"/>
</dbReference>
<evidence type="ECO:0008006" key="5">
    <source>
        <dbReference type="Google" id="ProtNLM"/>
    </source>
</evidence>
<accession>A0A9L0SD25</accession>
<feature type="domain" description="L1 transposable element dsRBD-like" evidence="2">
    <location>
        <begin position="120"/>
        <end position="144"/>
    </location>
</feature>
<evidence type="ECO:0000313" key="4">
    <source>
        <dbReference type="Proteomes" id="UP000002281"/>
    </source>
</evidence>
<evidence type="ECO:0000259" key="2">
    <source>
        <dbReference type="Pfam" id="PF17490"/>
    </source>
</evidence>
<keyword evidence="4" id="KW-1185">Reference proteome</keyword>
<dbReference type="AlphaFoldDB" id="A0A9L0SD25"/>
<evidence type="ECO:0000313" key="3">
    <source>
        <dbReference type="Ensembl" id="ENSECAP00000072079.1"/>
    </source>
</evidence>
<proteinExistence type="predicted"/>
<dbReference type="Proteomes" id="UP000002281">
    <property type="component" value="Chromosome 13"/>
</dbReference>
<dbReference type="Gene3D" id="3.30.70.1820">
    <property type="entry name" value="L1 transposable element, RRM domain"/>
    <property type="match status" value="1"/>
</dbReference>
<dbReference type="Pfam" id="PF02994">
    <property type="entry name" value="Transposase_22"/>
    <property type="match status" value="1"/>
</dbReference>
<name>A0A9L0SD25_HORSE</name>
<organism evidence="3 4">
    <name type="scientific">Equus caballus</name>
    <name type="common">Horse</name>
    <dbReference type="NCBI Taxonomy" id="9796"/>
    <lineage>
        <taxon>Eukaryota</taxon>
        <taxon>Metazoa</taxon>
        <taxon>Chordata</taxon>
        <taxon>Craniata</taxon>
        <taxon>Vertebrata</taxon>
        <taxon>Euteleostomi</taxon>
        <taxon>Mammalia</taxon>
        <taxon>Eutheria</taxon>
        <taxon>Laurasiatheria</taxon>
        <taxon>Perissodactyla</taxon>
        <taxon>Equidae</taxon>
        <taxon>Equus</taxon>
    </lineage>
</organism>
<sequence>MEREEGMKKMEQNIQELWNSDKRCNLCIMEMPEGKERKEGTEETFEVIIAEKFPKLMTDTKPYIQKAQKTPSRINTKKSTLHISYSNCRKSKKILKEPRGQKYLTYRVTRIIIVSDFPTEAIKARREWSEIFKVLKEKKYQPRFCIQ</sequence>
<dbReference type="InterPro" id="IPR035300">
    <property type="entry name" value="L1_dsRBD"/>
</dbReference>
<protein>
    <recommendedName>
        <fullName evidence="5">L1 transposable element RRM domain-containing protein</fullName>
    </recommendedName>
</protein>
<dbReference type="PANTHER" id="PTHR11505">
    <property type="entry name" value="L1 TRANSPOSABLE ELEMENT-RELATED"/>
    <property type="match status" value="1"/>
</dbReference>
<feature type="domain" description="L1 transposable element RRM" evidence="1">
    <location>
        <begin position="23"/>
        <end position="108"/>
    </location>
</feature>
<dbReference type="Ensembl" id="ENSECAT00000125733.1">
    <property type="protein sequence ID" value="ENSECAP00000072079.1"/>
    <property type="gene ID" value="ENSECAG00000054440.1"/>
</dbReference>
<dbReference type="Gene3D" id="3.30.250.20">
    <property type="entry name" value="L1 transposable element, C-terminal domain"/>
    <property type="match status" value="1"/>
</dbReference>
<dbReference type="InterPro" id="IPR043636">
    <property type="entry name" value="L1_RRM_dom"/>
</dbReference>
<reference evidence="3 4" key="1">
    <citation type="journal article" date="2009" name="Science">
        <title>Genome sequence, comparative analysis, and population genetics of the domestic horse.</title>
        <authorList>
            <consortium name="Broad Institute Genome Sequencing Platform"/>
            <consortium name="Broad Institute Whole Genome Assembly Team"/>
            <person name="Wade C.M."/>
            <person name="Giulotto E."/>
            <person name="Sigurdsson S."/>
            <person name="Zoli M."/>
            <person name="Gnerre S."/>
            <person name="Imsland F."/>
            <person name="Lear T.L."/>
            <person name="Adelson D.L."/>
            <person name="Bailey E."/>
            <person name="Bellone R.R."/>
            <person name="Bloecker H."/>
            <person name="Distl O."/>
            <person name="Edgar R.C."/>
            <person name="Garber M."/>
            <person name="Leeb T."/>
            <person name="Mauceli E."/>
            <person name="MacLeod J.N."/>
            <person name="Penedo M.C.T."/>
            <person name="Raison J.M."/>
            <person name="Sharpe T."/>
            <person name="Vogel J."/>
            <person name="Andersson L."/>
            <person name="Antczak D.F."/>
            <person name="Biagi T."/>
            <person name="Binns M.M."/>
            <person name="Chowdhary B.P."/>
            <person name="Coleman S.J."/>
            <person name="Della Valle G."/>
            <person name="Fryc S."/>
            <person name="Guerin G."/>
            <person name="Hasegawa T."/>
            <person name="Hill E.W."/>
            <person name="Jurka J."/>
            <person name="Kiialainen A."/>
            <person name="Lindgren G."/>
            <person name="Liu J."/>
            <person name="Magnani E."/>
            <person name="Mickelson J.R."/>
            <person name="Murray J."/>
            <person name="Nergadze S.G."/>
            <person name="Onofrio R."/>
            <person name="Pedroni S."/>
            <person name="Piras M.F."/>
            <person name="Raudsepp T."/>
            <person name="Rocchi M."/>
            <person name="Roeed K.H."/>
            <person name="Ryder O.A."/>
            <person name="Searle S."/>
            <person name="Skow L."/>
            <person name="Swinburne J.E."/>
            <person name="Syvaenen A.C."/>
            <person name="Tozaki T."/>
            <person name="Valberg S.J."/>
            <person name="Vaudin M."/>
            <person name="White J.R."/>
            <person name="Zody M.C."/>
            <person name="Lander E.S."/>
            <person name="Lindblad-Toh K."/>
        </authorList>
    </citation>
    <scope>NUCLEOTIDE SEQUENCE [LARGE SCALE GENOMIC DNA]</scope>
    <source>
        <strain evidence="3 4">Thoroughbred</strain>
    </source>
</reference>
<evidence type="ECO:0000259" key="1">
    <source>
        <dbReference type="Pfam" id="PF02994"/>
    </source>
</evidence>
<dbReference type="Pfam" id="PF17490">
    <property type="entry name" value="Tnp_22_dsRBD"/>
    <property type="match status" value="1"/>
</dbReference>
<dbReference type="Ensembl" id="ENSECAT00000105486.1">
    <property type="protein sequence ID" value="ENSECAP00000086216.1"/>
    <property type="gene ID" value="ENSECAG00000054440.1"/>
</dbReference>
<reference evidence="3" key="2">
    <citation type="submission" date="2025-05" db="UniProtKB">
        <authorList>
            <consortium name="Ensembl"/>
        </authorList>
    </citation>
    <scope>IDENTIFICATION</scope>
    <source>
        <strain evidence="3">Thoroughbred</strain>
    </source>
</reference>
<dbReference type="InterPro" id="IPR004244">
    <property type="entry name" value="Transposase_22"/>
</dbReference>